<dbReference type="AlphaFoldDB" id="D2QJB0"/>
<dbReference type="InterPro" id="IPR029044">
    <property type="entry name" value="Nucleotide-diphossugar_trans"/>
</dbReference>
<sequence>MINGLILTGGRSTRMGKDKSLLNYHGKPQREYLTELLKPYCETVFWSVNAEQARDLAGANQPIIIDVYDLVSPLNGILSAFQTDPSASWLVVACDMPLLTTLSIDALLANRAPDKMATVFYDSDGQLPEPLLGIYESAFGPIIQRAFAQGAVSPRQLLRQNDVQIIPVPDRRELTNVNDPEARAALKQRS</sequence>
<keyword evidence="2" id="KW-0808">Transferase</keyword>
<evidence type="ECO:0000256" key="5">
    <source>
        <dbReference type="ARBA" id="ARBA00022842"/>
    </source>
</evidence>
<protein>
    <recommendedName>
        <fullName evidence="8">MobA-like NTP transferase domain-containing protein</fullName>
    </recommendedName>
</protein>
<dbReference type="PANTHER" id="PTHR19136:SF81">
    <property type="entry name" value="MOLYBDENUM COFACTOR GUANYLYLTRANSFERASE"/>
    <property type="match status" value="1"/>
</dbReference>
<keyword evidence="6" id="KW-0342">GTP-binding</keyword>
<accession>D2QJB0</accession>
<name>D2QJB0_SPILD</name>
<keyword evidence="3" id="KW-0479">Metal-binding</keyword>
<dbReference type="Gene3D" id="3.90.550.10">
    <property type="entry name" value="Spore Coat Polysaccharide Biosynthesis Protein SpsA, Chain A"/>
    <property type="match status" value="1"/>
</dbReference>
<dbReference type="SUPFAM" id="SSF53448">
    <property type="entry name" value="Nucleotide-diphospho-sugar transferases"/>
    <property type="match status" value="1"/>
</dbReference>
<evidence type="ECO:0000256" key="7">
    <source>
        <dbReference type="ARBA" id="ARBA00023150"/>
    </source>
</evidence>
<dbReference type="HOGENOM" id="CLU_055597_2_2_10"/>
<evidence type="ECO:0000256" key="1">
    <source>
        <dbReference type="ARBA" id="ARBA00022490"/>
    </source>
</evidence>
<keyword evidence="10" id="KW-1185">Reference proteome</keyword>
<keyword evidence="1" id="KW-0963">Cytoplasm</keyword>
<evidence type="ECO:0000259" key="8">
    <source>
        <dbReference type="Pfam" id="PF12804"/>
    </source>
</evidence>
<dbReference type="GO" id="GO:0046872">
    <property type="term" value="F:metal ion binding"/>
    <property type="evidence" value="ECO:0007669"/>
    <property type="project" value="UniProtKB-KW"/>
</dbReference>
<evidence type="ECO:0000256" key="2">
    <source>
        <dbReference type="ARBA" id="ARBA00022679"/>
    </source>
</evidence>
<evidence type="ECO:0000256" key="6">
    <source>
        <dbReference type="ARBA" id="ARBA00023134"/>
    </source>
</evidence>
<dbReference type="KEGG" id="sli:Slin_2808"/>
<evidence type="ECO:0000256" key="3">
    <source>
        <dbReference type="ARBA" id="ARBA00022723"/>
    </source>
</evidence>
<dbReference type="PANTHER" id="PTHR19136">
    <property type="entry name" value="MOLYBDENUM COFACTOR GUANYLYLTRANSFERASE"/>
    <property type="match status" value="1"/>
</dbReference>
<evidence type="ECO:0000256" key="4">
    <source>
        <dbReference type="ARBA" id="ARBA00022741"/>
    </source>
</evidence>
<organism evidence="9 10">
    <name type="scientific">Spirosoma linguale (strain ATCC 33905 / DSM 74 / LMG 10896 / Claus 1)</name>
    <dbReference type="NCBI Taxonomy" id="504472"/>
    <lineage>
        <taxon>Bacteria</taxon>
        <taxon>Pseudomonadati</taxon>
        <taxon>Bacteroidota</taxon>
        <taxon>Cytophagia</taxon>
        <taxon>Cytophagales</taxon>
        <taxon>Cytophagaceae</taxon>
        <taxon>Spirosoma</taxon>
    </lineage>
</organism>
<dbReference type="Proteomes" id="UP000002028">
    <property type="component" value="Chromosome"/>
</dbReference>
<evidence type="ECO:0000313" key="9">
    <source>
        <dbReference type="EMBL" id="ADB38823.1"/>
    </source>
</evidence>
<keyword evidence="5" id="KW-0460">Magnesium</keyword>
<dbReference type="EMBL" id="CP001769">
    <property type="protein sequence ID" value="ADB38823.1"/>
    <property type="molecule type" value="Genomic_DNA"/>
</dbReference>
<evidence type="ECO:0000313" key="10">
    <source>
        <dbReference type="Proteomes" id="UP000002028"/>
    </source>
</evidence>
<dbReference type="eggNOG" id="COG0746">
    <property type="taxonomic scope" value="Bacteria"/>
</dbReference>
<proteinExistence type="predicted"/>
<dbReference type="CDD" id="cd02503">
    <property type="entry name" value="MobA"/>
    <property type="match status" value="1"/>
</dbReference>
<feature type="domain" description="MobA-like NTP transferase" evidence="8">
    <location>
        <begin position="4"/>
        <end position="161"/>
    </location>
</feature>
<dbReference type="GO" id="GO:0016779">
    <property type="term" value="F:nucleotidyltransferase activity"/>
    <property type="evidence" value="ECO:0007669"/>
    <property type="project" value="UniProtKB-ARBA"/>
</dbReference>
<keyword evidence="7" id="KW-0501">Molybdenum cofactor biosynthesis</keyword>
<dbReference type="RefSeq" id="WP_012927353.1">
    <property type="nucleotide sequence ID" value="NC_013730.1"/>
</dbReference>
<dbReference type="InterPro" id="IPR013482">
    <property type="entry name" value="Molybde_CF_guanTrfase"/>
</dbReference>
<reference evidence="9 10" key="1">
    <citation type="journal article" date="2010" name="Stand. Genomic Sci.">
        <title>Complete genome sequence of Spirosoma linguale type strain (1).</title>
        <authorList>
            <person name="Lail K."/>
            <person name="Sikorski J."/>
            <person name="Saunders E."/>
            <person name="Lapidus A."/>
            <person name="Glavina Del Rio T."/>
            <person name="Copeland A."/>
            <person name="Tice H."/>
            <person name="Cheng J.-F."/>
            <person name="Lucas S."/>
            <person name="Nolan M."/>
            <person name="Bruce D."/>
            <person name="Goodwin L."/>
            <person name="Pitluck S."/>
            <person name="Ivanova N."/>
            <person name="Mavromatis K."/>
            <person name="Ovchinnikova G."/>
            <person name="Pati A."/>
            <person name="Chen A."/>
            <person name="Palaniappan K."/>
            <person name="Land M."/>
            <person name="Hauser L."/>
            <person name="Chang Y.-J."/>
            <person name="Jeffries C.D."/>
            <person name="Chain P."/>
            <person name="Brettin T."/>
            <person name="Detter J.C."/>
            <person name="Schuetze A."/>
            <person name="Rohde M."/>
            <person name="Tindall B.J."/>
            <person name="Goeker M."/>
            <person name="Bristow J."/>
            <person name="Eisen J.A."/>
            <person name="Markowitz V."/>
            <person name="Hugenholtz P."/>
            <person name="Kyrpides N.C."/>
            <person name="Klenk H.-P."/>
            <person name="Chen F."/>
        </authorList>
    </citation>
    <scope>NUCLEOTIDE SEQUENCE [LARGE SCALE GENOMIC DNA]</scope>
    <source>
        <strain evidence="10">ATCC 33905 / DSM 74 / LMG 10896 / Claus 1</strain>
    </source>
</reference>
<dbReference type="InterPro" id="IPR025877">
    <property type="entry name" value="MobA-like_NTP_Trfase"/>
</dbReference>
<dbReference type="GO" id="GO:0005525">
    <property type="term" value="F:GTP binding"/>
    <property type="evidence" value="ECO:0007669"/>
    <property type="project" value="UniProtKB-KW"/>
</dbReference>
<dbReference type="STRING" id="504472.Slin_2808"/>
<gene>
    <name evidence="9" type="ordered locus">Slin_2808</name>
</gene>
<dbReference type="Pfam" id="PF12804">
    <property type="entry name" value="NTP_transf_3"/>
    <property type="match status" value="1"/>
</dbReference>
<keyword evidence="4" id="KW-0547">Nucleotide-binding</keyword>
<dbReference type="GO" id="GO:0006777">
    <property type="term" value="P:Mo-molybdopterin cofactor biosynthetic process"/>
    <property type="evidence" value="ECO:0007669"/>
    <property type="project" value="UniProtKB-KW"/>
</dbReference>